<name>A0AAD4MJM1_9BILA</name>
<dbReference type="AlphaFoldDB" id="A0AAD4MJM1"/>
<comment type="caution">
    <text evidence="1">The sequence shown here is derived from an EMBL/GenBank/DDBJ whole genome shotgun (WGS) entry which is preliminary data.</text>
</comment>
<reference evidence="1" key="1">
    <citation type="submission" date="2022-01" db="EMBL/GenBank/DDBJ databases">
        <title>Genome Sequence Resource for Two Populations of Ditylenchus destructor, the Migratory Endoparasitic Phytonematode.</title>
        <authorList>
            <person name="Zhang H."/>
            <person name="Lin R."/>
            <person name="Xie B."/>
        </authorList>
    </citation>
    <scope>NUCLEOTIDE SEQUENCE</scope>
    <source>
        <strain evidence="1">BazhouSP</strain>
    </source>
</reference>
<keyword evidence="2" id="KW-1185">Reference proteome</keyword>
<dbReference type="EMBL" id="JAKKPZ010000384">
    <property type="protein sequence ID" value="KAI1695656.1"/>
    <property type="molecule type" value="Genomic_DNA"/>
</dbReference>
<organism evidence="1 2">
    <name type="scientific">Ditylenchus destructor</name>
    <dbReference type="NCBI Taxonomy" id="166010"/>
    <lineage>
        <taxon>Eukaryota</taxon>
        <taxon>Metazoa</taxon>
        <taxon>Ecdysozoa</taxon>
        <taxon>Nematoda</taxon>
        <taxon>Chromadorea</taxon>
        <taxon>Rhabditida</taxon>
        <taxon>Tylenchina</taxon>
        <taxon>Tylenchomorpha</taxon>
        <taxon>Sphaerularioidea</taxon>
        <taxon>Anguinidae</taxon>
        <taxon>Anguininae</taxon>
        <taxon>Ditylenchus</taxon>
    </lineage>
</organism>
<evidence type="ECO:0000313" key="2">
    <source>
        <dbReference type="Proteomes" id="UP001201812"/>
    </source>
</evidence>
<gene>
    <name evidence="1" type="ORF">DdX_19467</name>
</gene>
<protein>
    <submittedName>
        <fullName evidence="1">Uncharacterized protein</fullName>
    </submittedName>
</protein>
<dbReference type="Proteomes" id="UP001201812">
    <property type="component" value="Unassembled WGS sequence"/>
</dbReference>
<accession>A0AAD4MJM1</accession>
<proteinExistence type="predicted"/>
<evidence type="ECO:0000313" key="1">
    <source>
        <dbReference type="EMBL" id="KAI1695656.1"/>
    </source>
</evidence>
<sequence length="92" mass="10756">MDKNCDQNRDFHNREVIKIRLPGLLYVCMNETVRDSVLKLLGLKMKRTRKDLNQEGMPGLLYVCMNETVRDSVFKLLGLKTKRTKKDLNQEG</sequence>